<keyword evidence="7" id="KW-1185">Reference proteome</keyword>
<keyword evidence="3" id="KW-0663">Pyridoxal phosphate</keyword>
<evidence type="ECO:0000256" key="1">
    <source>
        <dbReference type="ARBA" id="ARBA00001933"/>
    </source>
</evidence>
<dbReference type="InterPro" id="IPR036188">
    <property type="entry name" value="FAD/NAD-bd_sf"/>
</dbReference>
<accession>A0A7R9AJ06</accession>
<proteinExistence type="inferred from homology"/>
<gene>
    <name evidence="6" type="ORF">DSTB1V02_LOCUS14559</name>
</gene>
<dbReference type="Pfam" id="PF01494">
    <property type="entry name" value="FAD_binding_3"/>
    <property type="match status" value="1"/>
</dbReference>
<dbReference type="EMBL" id="LR912479">
    <property type="protein sequence ID" value="CAD7254813.1"/>
    <property type="molecule type" value="Genomic_DNA"/>
</dbReference>
<feature type="domain" description="FAD-binding" evidence="5">
    <location>
        <begin position="377"/>
        <end position="542"/>
    </location>
</feature>
<dbReference type="NCBIfam" id="NF009709">
    <property type="entry name" value="PRK13238.1"/>
    <property type="match status" value="1"/>
</dbReference>
<evidence type="ECO:0000259" key="5">
    <source>
        <dbReference type="Pfam" id="PF01494"/>
    </source>
</evidence>
<evidence type="ECO:0000313" key="7">
    <source>
        <dbReference type="Proteomes" id="UP000677054"/>
    </source>
</evidence>
<dbReference type="PANTHER" id="PTHR32325">
    <property type="entry name" value="BETA-ELIMINATING LYASE-LIKE PROTEIN-RELATED"/>
    <property type="match status" value="1"/>
</dbReference>
<evidence type="ECO:0000256" key="2">
    <source>
        <dbReference type="ARBA" id="ARBA00009721"/>
    </source>
</evidence>
<dbReference type="Gene3D" id="3.90.1150.10">
    <property type="entry name" value="Aspartate Aminotransferase, domain 1"/>
    <property type="match status" value="1"/>
</dbReference>
<dbReference type="OrthoDB" id="19261at2759"/>
<evidence type="ECO:0000259" key="4">
    <source>
        <dbReference type="Pfam" id="PF01212"/>
    </source>
</evidence>
<dbReference type="InterPro" id="IPR002938">
    <property type="entry name" value="FAD-bd"/>
</dbReference>
<dbReference type="Gene3D" id="3.50.50.60">
    <property type="entry name" value="FAD/NAD(P)-binding domain"/>
    <property type="match status" value="1"/>
</dbReference>
<dbReference type="InterPro" id="IPR001597">
    <property type="entry name" value="ArAA_b-elim_lyase/Thr_aldolase"/>
</dbReference>
<dbReference type="InterPro" id="IPR015424">
    <property type="entry name" value="PyrdxlP-dep_Trfase"/>
</dbReference>
<dbReference type="InterPro" id="IPR018176">
    <property type="entry name" value="Tryptophanase_CS"/>
</dbReference>
<evidence type="ECO:0000256" key="3">
    <source>
        <dbReference type="ARBA" id="ARBA00022898"/>
    </source>
</evidence>
<dbReference type="PROSITE" id="PS00853">
    <property type="entry name" value="BETA_ELIM_LYASE"/>
    <property type="match status" value="1"/>
</dbReference>
<feature type="domain" description="Aromatic amino acid beta-eliminating lyase/threonine aldolase" evidence="4">
    <location>
        <begin position="1"/>
        <end position="367"/>
    </location>
</feature>
<dbReference type="GO" id="GO:0016829">
    <property type="term" value="F:lyase activity"/>
    <property type="evidence" value="ECO:0007669"/>
    <property type="project" value="InterPro"/>
</dbReference>
<name>A0A7R9AJ06_9CRUS</name>
<dbReference type="InterPro" id="IPR015422">
    <property type="entry name" value="PyrdxlP-dep_Trfase_small"/>
</dbReference>
<reference evidence="6" key="1">
    <citation type="submission" date="2020-11" db="EMBL/GenBank/DDBJ databases">
        <authorList>
            <person name="Tran Van P."/>
        </authorList>
    </citation>
    <scope>NUCLEOTIDE SEQUENCE</scope>
</reference>
<dbReference type="GO" id="GO:0071949">
    <property type="term" value="F:FAD binding"/>
    <property type="evidence" value="ECO:0007669"/>
    <property type="project" value="InterPro"/>
</dbReference>
<dbReference type="GO" id="GO:0006520">
    <property type="term" value="P:amino acid metabolic process"/>
    <property type="evidence" value="ECO:0007669"/>
    <property type="project" value="InterPro"/>
</dbReference>
<dbReference type="PANTHER" id="PTHR32325:SF4">
    <property type="entry name" value="TRYPTOPHANASE"/>
    <property type="match status" value="1"/>
</dbReference>
<dbReference type="SUPFAM" id="SSF51905">
    <property type="entry name" value="FAD/NAD(P)-binding domain"/>
    <property type="match status" value="1"/>
</dbReference>
<dbReference type="Pfam" id="PF01212">
    <property type="entry name" value="Beta_elim_lyase"/>
    <property type="match status" value="1"/>
</dbReference>
<dbReference type="AlphaFoldDB" id="A0A7R9AJ06"/>
<dbReference type="InterPro" id="IPR015421">
    <property type="entry name" value="PyrdxlP-dep_Trfase_major"/>
</dbReference>
<protein>
    <recommendedName>
        <fullName evidence="8">Tryptophanase</fullName>
    </recommendedName>
</protein>
<dbReference type="EMBL" id="CAJPEV010012961">
    <property type="protein sequence ID" value="CAG0906635.1"/>
    <property type="molecule type" value="Genomic_DNA"/>
</dbReference>
<comment type="similarity">
    <text evidence="2">Belongs to the beta-eliminating lyase family.</text>
</comment>
<evidence type="ECO:0008006" key="8">
    <source>
        <dbReference type="Google" id="ProtNLM"/>
    </source>
</evidence>
<dbReference type="SUPFAM" id="SSF53383">
    <property type="entry name" value="PLP-dependent transferases"/>
    <property type="match status" value="1"/>
</dbReference>
<dbReference type="Gene3D" id="3.30.9.10">
    <property type="entry name" value="D-Amino Acid Oxidase, subunit A, domain 2"/>
    <property type="match status" value="1"/>
</dbReference>
<feature type="non-terminal residue" evidence="6">
    <location>
        <position position="1"/>
    </location>
</feature>
<dbReference type="Gene3D" id="3.40.640.10">
    <property type="entry name" value="Type I PLP-dependent aspartate aminotransferase-like (Major domain)"/>
    <property type="match status" value="1"/>
</dbReference>
<comment type="cofactor">
    <cofactor evidence="1">
        <name>pyridoxal 5'-phosphate</name>
        <dbReference type="ChEBI" id="CHEBI:597326"/>
    </cofactor>
</comment>
<sequence>MSSNQWAGIMQGDESYAGSPSFFRFESAVQNITGMPVVIPTHQGRAAEKILFSITGGAGKVFISNTLFDTTRANIEHSGAIGIDLVCEEGKHPNVPAPFKGNMDVDALKRTIDEHGVKNIAMVIMTVTNNSGGGQPVSMQNIRDVKKVCLEHNILFFIDACRFAENAYFIKIREEEFANKSILEIANEMFSYADGCTMSAKKDAFANIGGFLALRTEDIAQACRNLLVITEGFPTYGGLAGRDLEAIAIGLYEVMEESYLHYRITSMEYLTKKLIDAGVPVMQPAGGHAVYLDAKNFLSHIPSHEYPGQALVCALYVEGGVRGVEIGSFMFGKYENEGKLIPSQLELVRLAIPRRVYTQSHIDYVAEVMSDIKKKTATVIGSGLVGSLWAIYLKKAGYEVNVFERRPDMRLQKMSAGKSINLAMSFRGWKGLDDIGVGDEIRKISIPMYGRTMHGKDSTTAYQPYGNEGQAIYSVSRWDINATLMSIAEKDGGVNIQFNQECINVNLEQGLATFKNAQTGEITESKADVVFATDGAFSAARYNGMQKLDRFSFSQNYIEDGYREILLPANEDGTHKLATNTLHIWPRGNFMLIALPNL</sequence>
<dbReference type="Proteomes" id="UP000677054">
    <property type="component" value="Unassembled WGS sequence"/>
</dbReference>
<organism evidence="6">
    <name type="scientific">Darwinula stevensoni</name>
    <dbReference type="NCBI Taxonomy" id="69355"/>
    <lineage>
        <taxon>Eukaryota</taxon>
        <taxon>Metazoa</taxon>
        <taxon>Ecdysozoa</taxon>
        <taxon>Arthropoda</taxon>
        <taxon>Crustacea</taxon>
        <taxon>Oligostraca</taxon>
        <taxon>Ostracoda</taxon>
        <taxon>Podocopa</taxon>
        <taxon>Podocopida</taxon>
        <taxon>Darwinulocopina</taxon>
        <taxon>Darwinuloidea</taxon>
        <taxon>Darwinulidae</taxon>
        <taxon>Darwinula</taxon>
    </lineage>
</organism>
<evidence type="ECO:0000313" key="6">
    <source>
        <dbReference type="EMBL" id="CAD7254813.1"/>
    </source>
</evidence>